<dbReference type="EMBL" id="CAJGYO010000003">
    <property type="protein sequence ID" value="CAD6217554.1"/>
    <property type="molecule type" value="Genomic_DNA"/>
</dbReference>
<reference evidence="2" key="1">
    <citation type="submission" date="2020-10" db="EMBL/GenBank/DDBJ databases">
        <authorList>
            <person name="Han B."/>
            <person name="Lu T."/>
            <person name="Zhao Q."/>
            <person name="Huang X."/>
            <person name="Zhao Y."/>
        </authorList>
    </citation>
    <scope>NUCLEOTIDE SEQUENCE</scope>
</reference>
<gene>
    <name evidence="2" type="ORF">NCGR_LOCUS11533</name>
</gene>
<evidence type="ECO:0000313" key="3">
    <source>
        <dbReference type="Proteomes" id="UP000604825"/>
    </source>
</evidence>
<feature type="compositionally biased region" description="Acidic residues" evidence="1">
    <location>
        <begin position="556"/>
        <end position="565"/>
    </location>
</feature>
<feature type="region of interest" description="Disordered" evidence="1">
    <location>
        <begin position="807"/>
        <end position="844"/>
    </location>
</feature>
<feature type="compositionally biased region" description="Basic and acidic residues" evidence="1">
    <location>
        <begin position="454"/>
        <end position="472"/>
    </location>
</feature>
<feature type="compositionally biased region" description="Gly residues" evidence="1">
    <location>
        <begin position="1"/>
        <end position="11"/>
    </location>
</feature>
<evidence type="ECO:0000313" key="2">
    <source>
        <dbReference type="EMBL" id="CAD6217554.1"/>
    </source>
</evidence>
<feature type="compositionally biased region" description="Polar residues" evidence="1">
    <location>
        <begin position="807"/>
        <end position="818"/>
    </location>
</feature>
<proteinExistence type="predicted"/>
<organism evidence="2 3">
    <name type="scientific">Miscanthus lutarioriparius</name>
    <dbReference type="NCBI Taxonomy" id="422564"/>
    <lineage>
        <taxon>Eukaryota</taxon>
        <taxon>Viridiplantae</taxon>
        <taxon>Streptophyta</taxon>
        <taxon>Embryophyta</taxon>
        <taxon>Tracheophyta</taxon>
        <taxon>Spermatophyta</taxon>
        <taxon>Magnoliopsida</taxon>
        <taxon>Liliopsida</taxon>
        <taxon>Poales</taxon>
        <taxon>Poaceae</taxon>
        <taxon>PACMAD clade</taxon>
        <taxon>Panicoideae</taxon>
        <taxon>Andropogonodae</taxon>
        <taxon>Andropogoneae</taxon>
        <taxon>Saccharinae</taxon>
        <taxon>Miscanthus</taxon>
    </lineage>
</organism>
<dbReference type="PANTHER" id="PTHR37261">
    <property type="entry name" value="40S RIBOSOMAL PROTEIN S27"/>
    <property type="match status" value="1"/>
</dbReference>
<name>A0A811N3V8_9POAL</name>
<feature type="compositionally biased region" description="Basic and acidic residues" evidence="1">
    <location>
        <begin position="321"/>
        <end position="338"/>
    </location>
</feature>
<dbReference type="PANTHER" id="PTHR37261:SF1">
    <property type="entry name" value="40S RIBOSOMAL PROTEIN S27"/>
    <property type="match status" value="1"/>
</dbReference>
<keyword evidence="3" id="KW-1185">Reference proteome</keyword>
<feature type="region of interest" description="Disordered" evidence="1">
    <location>
        <begin position="136"/>
        <end position="163"/>
    </location>
</feature>
<dbReference type="OrthoDB" id="1939758at2759"/>
<feature type="region of interest" description="Disordered" evidence="1">
    <location>
        <begin position="1079"/>
        <end position="1104"/>
    </location>
</feature>
<sequence length="1104" mass="118023">MAASGSGGNEPGGRPWTATSTWVPGPTGGAVEDAVSFETSDDDAEASPAGVVLCHPPADSDGDMAPCPCEVTVSFRGKYEIHRVYVRSTARIYELYHSPDAKGTSKDYLCTVRCGLAVKEPQPCGEEIMSQWTGSALNSDKHEHEAKSVSSGSDEDSWVDIKIPESPARNKTLESEERNVIRTCQENTLAHYEATAEMTDVNPCVSLTIRLLSLQSKTSVHIEEIYIFADPVESTNDDSVRGPVNMGGSSLLAMLVPGLMQMSKSRNLKMDDSYFSAGSRNQEGSTCERVTQEAGLCSTNDSKYTSGGIESGMSPIIGGRVSDEKSSEGEFQFKDPDSHPLPVQTLESTQASSVKDQRELNTGHLANPLANENFTPYNHIERKLDTLLSKVEKMELYCSRFEDNMIKPLGSIEARLQRLEEQFNSFSVDIQSLRGSSAFRSAPDGMSNTMSSQEEAHNDANDKSTPTTDRKPGLVVRAPDFMSDDSCCYNVITNGNHVNFRGPNVVPRLLVKVPDLVPDSIAQPELTDGNLHDGPALSSEKERKTSPGLVVKVPEFPDDDDDDEVEEKKQAEVCGDGDDHTWSDDTLRKSTAGNTKSKKPVSINGALASALEALLTSTKETSSSKPAVCTTSNLSAENIDNSFSCSLSPGKTCGMSTKDGSADQFLGASGDANLVGGFISSPDIDTTPHNSLSKEMLDSRVEINEQNDDINTSKVAFVAITEPLDVPSQTDTIEESIDDGSWVNRQNNGPNLNAMPYFVNTGTGPLDPPTVFEPVDSGVEMNENRPSISLVQFLAARNASSCKNGTSEVCLGSSSNAPRTRGGDINNTKEAVSDEECGLKSTENGFRPSSMMGSIFSQYHATDSNKKLIENSSLDWSLDESFSKQNGEHSCSSSISMGIESFRGAPTREPIISGNDTSGNYVEDLAGIGDRPVATLISGEELQKVCDLLYEFKDDMLGMTSAAKGTNKSSPSLEVLLAESSDSEAQNSDLEGIDSGAGIGSTRLFSTLSSSDDDASAADEPLVDIADLTTPSEPYTSALNEPLVDVAGLTNPSGIDASSVNEPSADVVDLLHTSNETLVSLDDLPNPPELSFGGSSGEHPDSLI</sequence>
<dbReference type="AlphaFoldDB" id="A0A811N3V8"/>
<feature type="compositionally biased region" description="Basic and acidic residues" evidence="1">
    <location>
        <begin position="566"/>
        <end position="588"/>
    </location>
</feature>
<evidence type="ECO:0000256" key="1">
    <source>
        <dbReference type="SAM" id="MobiDB-lite"/>
    </source>
</evidence>
<feature type="region of interest" description="Disordered" evidence="1">
    <location>
        <begin position="308"/>
        <end position="341"/>
    </location>
</feature>
<feature type="region of interest" description="Disordered" evidence="1">
    <location>
        <begin position="521"/>
        <end position="599"/>
    </location>
</feature>
<comment type="caution">
    <text evidence="2">The sequence shown here is derived from an EMBL/GenBank/DDBJ whole genome shotgun (WGS) entry which is preliminary data.</text>
</comment>
<protein>
    <submittedName>
        <fullName evidence="2">Uncharacterized protein</fullName>
    </submittedName>
</protein>
<feature type="region of interest" description="Disordered" evidence="1">
    <location>
        <begin position="439"/>
        <end position="474"/>
    </location>
</feature>
<dbReference type="Proteomes" id="UP000604825">
    <property type="component" value="Unassembled WGS sequence"/>
</dbReference>
<accession>A0A811N3V8</accession>
<feature type="region of interest" description="Disordered" evidence="1">
    <location>
        <begin position="1"/>
        <end position="42"/>
    </location>
</feature>